<dbReference type="PRINTS" id="PR00081">
    <property type="entry name" value="GDHRDH"/>
</dbReference>
<evidence type="ECO:0000256" key="2">
    <source>
        <dbReference type="ARBA" id="ARBA00023002"/>
    </source>
</evidence>
<comment type="similarity">
    <text evidence="1">Belongs to the short-chain dehydrogenases/reductases (SDR) family.</text>
</comment>
<dbReference type="Gene3D" id="3.40.50.720">
    <property type="entry name" value="NAD(P)-binding Rossmann-like Domain"/>
    <property type="match status" value="1"/>
</dbReference>
<keyword evidence="2" id="KW-0560">Oxidoreductase</keyword>
<evidence type="ECO:0000313" key="4">
    <source>
        <dbReference type="Proteomes" id="UP000057737"/>
    </source>
</evidence>
<dbReference type="FunFam" id="3.40.50.720:FF:000084">
    <property type="entry name" value="Short-chain dehydrogenase reductase"/>
    <property type="match status" value="1"/>
</dbReference>
<dbReference type="Proteomes" id="UP000057737">
    <property type="component" value="Unassembled WGS sequence"/>
</dbReference>
<proteinExistence type="inferred from homology"/>
<sequence length="257" mass="26545">MDMQGKIALVTAAASGAGRAGAGILAREGAAVAVVDQNEAGAKAVVDEIRKGGGRALALAGDLRDDTFSREIVAATVKEFGRLDCLWNHLGIPGPSVIDDLDGWDLSIDLNLRSQLITSNAALAQMAAQRKGSILFTASTSGLTGSPWSPTYSAAKAGVIGLSRALAKRHAKDGVRVNAICPGAIDTPMLRVFVNRPDQPGHNEADPEALIKAAVTRNPMGRAARPEEIAEVAVFLLSDKASFVTGIAMPVDGGTLA</sequence>
<dbReference type="GO" id="GO:0016491">
    <property type="term" value="F:oxidoreductase activity"/>
    <property type="evidence" value="ECO:0007669"/>
    <property type="project" value="UniProtKB-KW"/>
</dbReference>
<dbReference type="PANTHER" id="PTHR43477">
    <property type="entry name" value="DIHYDROANTICAPSIN 7-DEHYDROGENASE"/>
    <property type="match status" value="1"/>
</dbReference>
<dbReference type="SUPFAM" id="SSF51735">
    <property type="entry name" value="NAD(P)-binding Rossmann-fold domains"/>
    <property type="match status" value="1"/>
</dbReference>
<evidence type="ECO:0000256" key="1">
    <source>
        <dbReference type="ARBA" id="ARBA00006484"/>
    </source>
</evidence>
<protein>
    <recommendedName>
        <fullName evidence="5">NAD(P)-dependent dehydrogenase (Short-subunit alcohol dehydrogenase family)</fullName>
    </recommendedName>
</protein>
<dbReference type="RefSeq" id="WP_066509999.1">
    <property type="nucleotide sequence ID" value="NZ_LNCU01000084.1"/>
</dbReference>
<dbReference type="CDD" id="cd05233">
    <property type="entry name" value="SDR_c"/>
    <property type="match status" value="1"/>
</dbReference>
<comment type="caution">
    <text evidence="3">The sequence shown here is derived from an EMBL/GenBank/DDBJ whole genome shotgun (WGS) entry which is preliminary data.</text>
</comment>
<dbReference type="Pfam" id="PF13561">
    <property type="entry name" value="adh_short_C2"/>
    <property type="match status" value="1"/>
</dbReference>
<dbReference type="InterPro" id="IPR020904">
    <property type="entry name" value="Sc_DH/Rdtase_CS"/>
</dbReference>
<accession>A0A109JNU7</accession>
<reference evidence="3 4" key="1">
    <citation type="submission" date="2015-11" db="EMBL/GenBank/DDBJ databases">
        <title>Draft Genome Sequence of the Strain BR 10303 (Bradyrhizobium sp.) isolated from nodules of Centrolobium paraense.</title>
        <authorList>
            <person name="Zelli J.E."/>
            <person name="Simoes-Araujo J.L."/>
            <person name="Barauna A.C."/>
            <person name="Silva K."/>
        </authorList>
    </citation>
    <scope>NUCLEOTIDE SEQUENCE [LARGE SCALE GENOMIC DNA]</scope>
    <source>
        <strain evidence="3 4">BR 10303</strain>
    </source>
</reference>
<dbReference type="PANTHER" id="PTHR43477:SF1">
    <property type="entry name" value="DIHYDROANTICAPSIN 7-DEHYDROGENASE"/>
    <property type="match status" value="1"/>
</dbReference>
<evidence type="ECO:0000313" key="3">
    <source>
        <dbReference type="EMBL" id="KWV52243.1"/>
    </source>
</evidence>
<evidence type="ECO:0008006" key="5">
    <source>
        <dbReference type="Google" id="ProtNLM"/>
    </source>
</evidence>
<dbReference type="AlphaFoldDB" id="A0A109JNU7"/>
<dbReference type="InterPro" id="IPR051122">
    <property type="entry name" value="SDR_DHRS6-like"/>
</dbReference>
<dbReference type="OrthoDB" id="9792355at2"/>
<dbReference type="InterPro" id="IPR002347">
    <property type="entry name" value="SDR_fam"/>
</dbReference>
<organism evidence="3 4">
    <name type="scientific">Bradyrhizobium macuxiense</name>
    <dbReference type="NCBI Taxonomy" id="1755647"/>
    <lineage>
        <taxon>Bacteria</taxon>
        <taxon>Pseudomonadati</taxon>
        <taxon>Pseudomonadota</taxon>
        <taxon>Alphaproteobacteria</taxon>
        <taxon>Hyphomicrobiales</taxon>
        <taxon>Nitrobacteraceae</taxon>
        <taxon>Bradyrhizobium</taxon>
    </lineage>
</organism>
<dbReference type="PRINTS" id="PR00080">
    <property type="entry name" value="SDRFAMILY"/>
</dbReference>
<dbReference type="EMBL" id="LNCU01000084">
    <property type="protein sequence ID" value="KWV52243.1"/>
    <property type="molecule type" value="Genomic_DNA"/>
</dbReference>
<gene>
    <name evidence="3" type="ORF">AS156_10970</name>
</gene>
<dbReference type="PROSITE" id="PS00061">
    <property type="entry name" value="ADH_SHORT"/>
    <property type="match status" value="1"/>
</dbReference>
<name>A0A109JNU7_9BRAD</name>
<keyword evidence="4" id="KW-1185">Reference proteome</keyword>
<dbReference type="InterPro" id="IPR036291">
    <property type="entry name" value="NAD(P)-bd_dom_sf"/>
</dbReference>